<feature type="chain" id="PRO_5012452026" description="DUF481 domain-containing protein" evidence="1">
    <location>
        <begin position="19"/>
        <end position="200"/>
    </location>
</feature>
<name>A0A2D0N2F5_FLAN2</name>
<evidence type="ECO:0000256" key="1">
    <source>
        <dbReference type="SAM" id="SignalP"/>
    </source>
</evidence>
<keyword evidence="3" id="KW-1185">Reference proteome</keyword>
<proteinExistence type="predicted"/>
<evidence type="ECO:0008006" key="4">
    <source>
        <dbReference type="Google" id="ProtNLM"/>
    </source>
</evidence>
<comment type="caution">
    <text evidence="2">The sequence shown here is derived from an EMBL/GenBank/DDBJ whole genome shotgun (WGS) entry which is preliminary data.</text>
</comment>
<gene>
    <name evidence="2" type="ORF">CRP01_31875</name>
</gene>
<dbReference type="OrthoDB" id="675324at2"/>
<reference evidence="2 3" key="1">
    <citation type="submission" date="2017-10" db="EMBL/GenBank/DDBJ databases">
        <title>The draft genome sequence of Lewinella nigricans NBRC 102662.</title>
        <authorList>
            <person name="Wang K."/>
        </authorList>
    </citation>
    <scope>NUCLEOTIDE SEQUENCE [LARGE SCALE GENOMIC DNA]</scope>
    <source>
        <strain evidence="2 3">NBRC 102662</strain>
    </source>
</reference>
<sequence>MRYFFIITLSGYCSTVFAQSLELMVGHEQIFADAQWLKFWDNKNHWSVFSRTRATVDYDNQTNLFTGAYLNYTFKNGLGSSLVGKIGNNSGGADIGIHIFKSKKNWMLFGLASIGLKNELEYSWFSIFRLTPRINGQWKFYSSLELFNLFGKENHLLSVQRIRLGLDYQQFQFGIAGNFTEIGEDWMGSSNIGGFIRKSF</sequence>
<dbReference type="Proteomes" id="UP000223913">
    <property type="component" value="Unassembled WGS sequence"/>
</dbReference>
<evidence type="ECO:0000313" key="3">
    <source>
        <dbReference type="Proteomes" id="UP000223913"/>
    </source>
</evidence>
<protein>
    <recommendedName>
        <fullName evidence="4">DUF481 domain-containing protein</fullName>
    </recommendedName>
</protein>
<organism evidence="2 3">
    <name type="scientific">Flavilitoribacter nigricans (strain ATCC 23147 / DSM 23189 / NBRC 102662 / NCIMB 1420 / SS-2)</name>
    <name type="common">Lewinella nigricans</name>
    <dbReference type="NCBI Taxonomy" id="1122177"/>
    <lineage>
        <taxon>Bacteria</taxon>
        <taxon>Pseudomonadati</taxon>
        <taxon>Bacteroidota</taxon>
        <taxon>Saprospiria</taxon>
        <taxon>Saprospirales</taxon>
        <taxon>Lewinellaceae</taxon>
        <taxon>Flavilitoribacter</taxon>
    </lineage>
</organism>
<dbReference type="RefSeq" id="WP_143473618.1">
    <property type="nucleotide sequence ID" value="NZ_PDUD01000039.1"/>
</dbReference>
<dbReference type="EMBL" id="PDUD01000039">
    <property type="protein sequence ID" value="PHN02576.1"/>
    <property type="molecule type" value="Genomic_DNA"/>
</dbReference>
<evidence type="ECO:0000313" key="2">
    <source>
        <dbReference type="EMBL" id="PHN02576.1"/>
    </source>
</evidence>
<feature type="signal peptide" evidence="1">
    <location>
        <begin position="1"/>
        <end position="18"/>
    </location>
</feature>
<dbReference type="AlphaFoldDB" id="A0A2D0N2F5"/>
<keyword evidence="1" id="KW-0732">Signal</keyword>
<accession>A0A2D0N2F5</accession>